<proteinExistence type="predicted"/>
<feature type="region of interest" description="Disordered" evidence="7">
    <location>
        <begin position="60"/>
        <end position="79"/>
    </location>
</feature>
<dbReference type="PROSITE" id="PS00463">
    <property type="entry name" value="ZN2_CY6_FUNGAL_1"/>
    <property type="match status" value="1"/>
</dbReference>
<evidence type="ECO:0000256" key="2">
    <source>
        <dbReference type="ARBA" id="ARBA00022833"/>
    </source>
</evidence>
<dbReference type="InterPro" id="IPR036864">
    <property type="entry name" value="Zn2-C6_fun-type_DNA-bd_sf"/>
</dbReference>
<keyword evidence="3" id="KW-0805">Transcription regulation</keyword>
<keyword evidence="10" id="KW-1185">Reference proteome</keyword>
<keyword evidence="2" id="KW-0862">Zinc</keyword>
<organism evidence="9 10">
    <name type="scientific">Oculimacula yallundae</name>
    <dbReference type="NCBI Taxonomy" id="86028"/>
    <lineage>
        <taxon>Eukaryota</taxon>
        <taxon>Fungi</taxon>
        <taxon>Dikarya</taxon>
        <taxon>Ascomycota</taxon>
        <taxon>Pezizomycotina</taxon>
        <taxon>Leotiomycetes</taxon>
        <taxon>Helotiales</taxon>
        <taxon>Ploettnerulaceae</taxon>
        <taxon>Oculimacula</taxon>
    </lineage>
</organism>
<accession>A0ABR4CEG2</accession>
<dbReference type="PANTHER" id="PTHR36206:SF12">
    <property type="entry name" value="ASPERCRYPTIN BIOSYNTHESIS CLUSTER-SPECIFIC TRANSCRIPTION REGULATOR ATNN-RELATED"/>
    <property type="match status" value="1"/>
</dbReference>
<dbReference type="Proteomes" id="UP001595075">
    <property type="component" value="Unassembled WGS sequence"/>
</dbReference>
<evidence type="ECO:0000256" key="6">
    <source>
        <dbReference type="ARBA" id="ARBA00023242"/>
    </source>
</evidence>
<keyword evidence="4" id="KW-0238">DNA-binding</keyword>
<dbReference type="SUPFAM" id="SSF57701">
    <property type="entry name" value="Zn2/Cys6 DNA-binding domain"/>
    <property type="match status" value="1"/>
</dbReference>
<evidence type="ECO:0000259" key="8">
    <source>
        <dbReference type="PROSITE" id="PS50048"/>
    </source>
</evidence>
<evidence type="ECO:0000256" key="5">
    <source>
        <dbReference type="ARBA" id="ARBA00023163"/>
    </source>
</evidence>
<evidence type="ECO:0000256" key="1">
    <source>
        <dbReference type="ARBA" id="ARBA00022723"/>
    </source>
</evidence>
<dbReference type="PANTHER" id="PTHR36206">
    <property type="entry name" value="ASPERCRYPTIN BIOSYNTHESIS CLUSTER-SPECIFIC TRANSCRIPTION REGULATOR ATNN-RELATED"/>
    <property type="match status" value="1"/>
</dbReference>
<dbReference type="Pfam" id="PF00172">
    <property type="entry name" value="Zn_clus"/>
    <property type="match status" value="1"/>
</dbReference>
<dbReference type="InterPro" id="IPR001138">
    <property type="entry name" value="Zn2Cys6_DnaBD"/>
</dbReference>
<evidence type="ECO:0000313" key="9">
    <source>
        <dbReference type="EMBL" id="KAL2067907.1"/>
    </source>
</evidence>
<name>A0ABR4CEG2_9HELO</name>
<dbReference type="PROSITE" id="PS50048">
    <property type="entry name" value="ZN2_CY6_FUNGAL_2"/>
    <property type="match status" value="1"/>
</dbReference>
<sequence>MNESGDKPKRTRKRGPNVKAGCATCKIRRKKCDLTKPACLRCTMTGRNCGFLSPEASKPCSQNGEVQHMPDSQRTSNGGKRDFKLGYLFVTGGGGSKSLPSLVSLKCPDEIQHFDFFRKVCTESFSMHSNSDIWKGHILQAAHTEPLVLHGVLAIGALARSNTQVSISIEVLQGHEIGAFIHLRSGEAIIKSLPSSRPEILSSLATSGPKYSDKVTTETGDSEDLVSAYTRLSVEEYPFLGLCGSSYIPAPKFPLYFDNITDARSTLNSIIAATYPFYRRHGNADLKTLPLKPLPTKVAIELSDIQTLLQSWHQEMERFIADQGDMDDVTSLGAKAVMMQYLVTFVRTSTYFYKNQLIYDQYIPQFRELMELTAGAVLADHAPYIKSRGKGPCYTLDMAMVQPLYFLDCGCRDSELRRQAICIMKLFGRGGFILGGKSRRSRSGLWLKRKGIVVIHLWVKRGGSMMWLLSLI</sequence>
<keyword evidence="1" id="KW-0479">Metal-binding</keyword>
<dbReference type="InterPro" id="IPR052360">
    <property type="entry name" value="Transcr_Regulatory_Proteins"/>
</dbReference>
<evidence type="ECO:0000256" key="7">
    <source>
        <dbReference type="SAM" id="MobiDB-lite"/>
    </source>
</evidence>
<comment type="caution">
    <text evidence="9">The sequence shown here is derived from an EMBL/GenBank/DDBJ whole genome shotgun (WGS) entry which is preliminary data.</text>
</comment>
<evidence type="ECO:0000256" key="3">
    <source>
        <dbReference type="ARBA" id="ARBA00023015"/>
    </source>
</evidence>
<dbReference type="Gene3D" id="4.10.240.10">
    <property type="entry name" value="Zn(2)-C6 fungal-type DNA-binding domain"/>
    <property type="match status" value="1"/>
</dbReference>
<evidence type="ECO:0000256" key="4">
    <source>
        <dbReference type="ARBA" id="ARBA00023125"/>
    </source>
</evidence>
<evidence type="ECO:0000313" key="10">
    <source>
        <dbReference type="Proteomes" id="UP001595075"/>
    </source>
</evidence>
<keyword evidence="6" id="KW-0539">Nucleus</keyword>
<feature type="compositionally biased region" description="Polar residues" evidence="7">
    <location>
        <begin position="60"/>
        <end position="78"/>
    </location>
</feature>
<gene>
    <name evidence="9" type="ORF">VTL71DRAFT_16005</name>
</gene>
<keyword evidence="5" id="KW-0804">Transcription</keyword>
<dbReference type="CDD" id="cd00067">
    <property type="entry name" value="GAL4"/>
    <property type="match status" value="1"/>
</dbReference>
<feature type="domain" description="Zn(2)-C6 fungal-type" evidence="8">
    <location>
        <begin position="21"/>
        <end position="51"/>
    </location>
</feature>
<reference evidence="9 10" key="1">
    <citation type="journal article" date="2024" name="Commun. Biol.">
        <title>Comparative genomic analysis of thermophilic fungi reveals convergent evolutionary adaptations and gene losses.</title>
        <authorList>
            <person name="Steindorff A.S."/>
            <person name="Aguilar-Pontes M.V."/>
            <person name="Robinson A.J."/>
            <person name="Andreopoulos B."/>
            <person name="LaButti K."/>
            <person name="Kuo A."/>
            <person name="Mondo S."/>
            <person name="Riley R."/>
            <person name="Otillar R."/>
            <person name="Haridas S."/>
            <person name="Lipzen A."/>
            <person name="Grimwood J."/>
            <person name="Schmutz J."/>
            <person name="Clum A."/>
            <person name="Reid I.D."/>
            <person name="Moisan M.C."/>
            <person name="Butler G."/>
            <person name="Nguyen T.T.M."/>
            <person name="Dewar K."/>
            <person name="Conant G."/>
            <person name="Drula E."/>
            <person name="Henrissat B."/>
            <person name="Hansel C."/>
            <person name="Singer S."/>
            <person name="Hutchinson M.I."/>
            <person name="de Vries R.P."/>
            <person name="Natvig D.O."/>
            <person name="Powell A.J."/>
            <person name="Tsang A."/>
            <person name="Grigoriev I.V."/>
        </authorList>
    </citation>
    <scope>NUCLEOTIDE SEQUENCE [LARGE SCALE GENOMIC DNA]</scope>
    <source>
        <strain evidence="9 10">CBS 494.80</strain>
    </source>
</reference>
<dbReference type="EMBL" id="JAZHXI010000009">
    <property type="protein sequence ID" value="KAL2067907.1"/>
    <property type="molecule type" value="Genomic_DNA"/>
</dbReference>
<protein>
    <recommendedName>
        <fullName evidence="8">Zn(2)-C6 fungal-type domain-containing protein</fullName>
    </recommendedName>
</protein>